<dbReference type="EMBL" id="PNBA02000006">
    <property type="protein sequence ID" value="KAG6421284.1"/>
    <property type="molecule type" value="Genomic_DNA"/>
</dbReference>
<proteinExistence type="predicted"/>
<comment type="caution">
    <text evidence="6">The sequence shown here is derived from an EMBL/GenBank/DDBJ whole genome shotgun (WGS) entry which is preliminary data.</text>
</comment>
<dbReference type="PANTHER" id="PTHR14513">
    <property type="entry name" value="PROTECTION OF TELOMERES 1"/>
    <property type="match status" value="1"/>
</dbReference>
<evidence type="ECO:0000256" key="2">
    <source>
        <dbReference type="ARBA" id="ARBA00022454"/>
    </source>
</evidence>
<dbReference type="InterPro" id="IPR028389">
    <property type="entry name" value="POT1"/>
</dbReference>
<comment type="subcellular location">
    <subcellularLocation>
        <location evidence="1">Chromosome</location>
        <location evidence="1">Telomere</location>
    </subcellularLocation>
</comment>
<dbReference type="InterPro" id="IPR012340">
    <property type="entry name" value="NA-bd_OB-fold"/>
</dbReference>
<name>A0A8X8XYN5_SALSN</name>
<dbReference type="Proteomes" id="UP000298416">
    <property type="component" value="Unassembled WGS sequence"/>
</dbReference>
<accession>A0A8X8XYN5</accession>
<dbReference type="GO" id="GO:0000783">
    <property type="term" value="C:nuclear telomere cap complex"/>
    <property type="evidence" value="ECO:0007669"/>
    <property type="project" value="TreeGrafter"/>
</dbReference>
<dbReference type="GO" id="GO:0098505">
    <property type="term" value="F:G-rich strand telomeric DNA binding"/>
    <property type="evidence" value="ECO:0007669"/>
    <property type="project" value="TreeGrafter"/>
</dbReference>
<dbReference type="InterPro" id="IPR011564">
    <property type="entry name" value="Telomer_end-bd_POT1/Cdc13"/>
</dbReference>
<dbReference type="AlphaFoldDB" id="A0A8X8XYN5"/>
<feature type="domain" description="Telomeric single stranded DNA binding POT1/Cdc13" evidence="5">
    <location>
        <begin position="8"/>
        <end position="144"/>
    </location>
</feature>
<dbReference type="CDD" id="cd04497">
    <property type="entry name" value="hPOT1_OB1_like"/>
    <property type="match status" value="1"/>
</dbReference>
<dbReference type="PANTHER" id="PTHR14513:SF0">
    <property type="entry name" value="PROTECTION OF TELOMERES PROTEIN 1"/>
    <property type="match status" value="1"/>
</dbReference>
<evidence type="ECO:0000256" key="3">
    <source>
        <dbReference type="ARBA" id="ARBA00022895"/>
    </source>
</evidence>
<reference evidence="6" key="2">
    <citation type="submission" date="2020-08" db="EMBL/GenBank/DDBJ databases">
        <title>Plant Genome Project.</title>
        <authorList>
            <person name="Zhang R.-G."/>
        </authorList>
    </citation>
    <scope>NUCLEOTIDE SEQUENCE</scope>
    <source>
        <strain evidence="6">Huo1</strain>
        <tissue evidence="6">Leaf</tissue>
    </source>
</reference>
<dbReference type="Pfam" id="PF02765">
    <property type="entry name" value="POT1"/>
    <property type="match status" value="1"/>
</dbReference>
<reference evidence="6" key="1">
    <citation type="submission" date="2018-01" db="EMBL/GenBank/DDBJ databases">
        <authorList>
            <person name="Mao J.F."/>
        </authorList>
    </citation>
    <scope>NUCLEOTIDE SEQUENCE</scope>
    <source>
        <strain evidence="6">Huo1</strain>
        <tissue evidence="6">Leaf</tissue>
    </source>
</reference>
<keyword evidence="3" id="KW-0779">Telomere</keyword>
<dbReference type="GO" id="GO:0032210">
    <property type="term" value="P:regulation of telomere maintenance via telomerase"/>
    <property type="evidence" value="ECO:0007669"/>
    <property type="project" value="TreeGrafter"/>
</dbReference>
<gene>
    <name evidence="6" type="ORF">SASPL_117834</name>
</gene>
<protein>
    <recommendedName>
        <fullName evidence="5">Telomeric single stranded DNA binding POT1/Cdc13 domain-containing protein</fullName>
    </recommendedName>
</protein>
<evidence type="ECO:0000313" key="6">
    <source>
        <dbReference type="EMBL" id="KAG6421284.1"/>
    </source>
</evidence>
<dbReference type="SMART" id="SM00976">
    <property type="entry name" value="Telo_bind"/>
    <property type="match status" value="1"/>
</dbReference>
<dbReference type="GO" id="GO:0016233">
    <property type="term" value="P:telomere capping"/>
    <property type="evidence" value="ECO:0007669"/>
    <property type="project" value="TreeGrafter"/>
</dbReference>
<keyword evidence="7" id="KW-1185">Reference proteome</keyword>
<organism evidence="6">
    <name type="scientific">Salvia splendens</name>
    <name type="common">Scarlet sage</name>
    <dbReference type="NCBI Taxonomy" id="180675"/>
    <lineage>
        <taxon>Eukaryota</taxon>
        <taxon>Viridiplantae</taxon>
        <taxon>Streptophyta</taxon>
        <taxon>Embryophyta</taxon>
        <taxon>Tracheophyta</taxon>
        <taxon>Spermatophyta</taxon>
        <taxon>Magnoliopsida</taxon>
        <taxon>eudicotyledons</taxon>
        <taxon>Gunneridae</taxon>
        <taxon>Pentapetalae</taxon>
        <taxon>asterids</taxon>
        <taxon>lamiids</taxon>
        <taxon>Lamiales</taxon>
        <taxon>Lamiaceae</taxon>
        <taxon>Nepetoideae</taxon>
        <taxon>Mentheae</taxon>
        <taxon>Salviinae</taxon>
        <taxon>Salvia</taxon>
        <taxon>Salvia subgen. Calosphace</taxon>
        <taxon>core Calosphace</taxon>
    </lineage>
</organism>
<dbReference type="Pfam" id="PF25507">
    <property type="entry name" value="OB_POT1A"/>
    <property type="match status" value="1"/>
</dbReference>
<dbReference type="InterPro" id="IPR057620">
    <property type="entry name" value="POT1A/B-like_OB"/>
</dbReference>
<evidence type="ECO:0000256" key="1">
    <source>
        <dbReference type="ARBA" id="ARBA00004574"/>
    </source>
</evidence>
<keyword evidence="4" id="KW-0238">DNA-binding</keyword>
<dbReference type="GO" id="GO:0010521">
    <property type="term" value="F:telomerase inhibitor activity"/>
    <property type="evidence" value="ECO:0007669"/>
    <property type="project" value="TreeGrafter"/>
</dbReference>
<evidence type="ECO:0000259" key="5">
    <source>
        <dbReference type="SMART" id="SM00976"/>
    </source>
</evidence>
<evidence type="ECO:0000256" key="4">
    <source>
        <dbReference type="ARBA" id="ARBA00023125"/>
    </source>
</evidence>
<dbReference type="SUPFAM" id="SSF50249">
    <property type="entry name" value="Nucleic acid-binding proteins"/>
    <property type="match status" value="2"/>
</dbReference>
<keyword evidence="2" id="KW-0158">Chromosome</keyword>
<evidence type="ECO:0000313" key="7">
    <source>
        <dbReference type="Proteomes" id="UP000298416"/>
    </source>
</evidence>
<sequence>MSGADYTFMKIADAVSCINQRVNLIGVAVDTTLPKSTKGTDCFCAVRIIDESLPSGIHIHFFLPTMEDLPAIENVGDIVLLYQVVISTWPDDVYAMFNKKFSSFAIFEGRGSSIKELVPYQISARYEPREKDKKVIVGLRKCSFGERIKGLYETFFLREIKEGGHFNVILHISQVKEDEWMLFIWDGSDTNPVSVEAKYDNAMQNPLPLMLEPAPLSRDILCTFPVVGTVLRMVIDQGQEKLGIKFIKCNRWMKFINIRFEVHAALWRAVLTPTSKLCYLPDDDYSVMNRQRIYKERVPTRYGRMPFSCFYWPSSITETSHPDANLVTLMDVLTYPEVTYKFKCLVRVVALAPWRPEDFRSPSGVYRMQLTLEDPTARIHAFLFDKDGDKFFENRESVDELTKMRDVLLGVNRDPTVELMGSLTLLVLADHGCIDYRRSLSYWVRTFAFPRNEN</sequence>
<dbReference type="Gene3D" id="2.40.50.140">
    <property type="entry name" value="Nucleic acid-binding proteins"/>
    <property type="match status" value="1"/>
</dbReference>